<keyword evidence="1" id="KW-0732">Signal</keyword>
<dbReference type="Pfam" id="PF01547">
    <property type="entry name" value="SBP_bac_1"/>
    <property type="match status" value="1"/>
</dbReference>
<accession>A0A1N6QWD9</accession>
<evidence type="ECO:0000256" key="1">
    <source>
        <dbReference type="SAM" id="SignalP"/>
    </source>
</evidence>
<evidence type="ECO:0000313" key="3">
    <source>
        <dbReference type="Proteomes" id="UP000185669"/>
    </source>
</evidence>
<feature type="signal peptide" evidence="1">
    <location>
        <begin position="1"/>
        <end position="24"/>
    </location>
</feature>
<name>A0A1N6QWD9_9FIRM</name>
<dbReference type="PANTHER" id="PTHR43649:SF12">
    <property type="entry name" value="DIACETYLCHITOBIOSE BINDING PROTEIN DASA"/>
    <property type="match status" value="1"/>
</dbReference>
<dbReference type="AlphaFoldDB" id="A0A1N6QWD9"/>
<dbReference type="SUPFAM" id="SSF53850">
    <property type="entry name" value="Periplasmic binding protein-like II"/>
    <property type="match status" value="1"/>
</dbReference>
<dbReference type="InterPro" id="IPR050490">
    <property type="entry name" value="Bact_solute-bd_prot1"/>
</dbReference>
<dbReference type="Proteomes" id="UP000185669">
    <property type="component" value="Unassembled WGS sequence"/>
</dbReference>
<reference evidence="3" key="1">
    <citation type="submission" date="2017-01" db="EMBL/GenBank/DDBJ databases">
        <authorList>
            <person name="Varghese N."/>
            <person name="Submissions S."/>
        </authorList>
    </citation>
    <scope>NUCLEOTIDE SEQUENCE [LARGE SCALE GENOMIC DNA]</scope>
    <source>
        <strain evidence="3">ATCC 700103</strain>
    </source>
</reference>
<protein>
    <submittedName>
        <fullName evidence="2">Carbohydrate ABC transporter substrate-binding protein, CUT1 family</fullName>
    </submittedName>
</protein>
<feature type="chain" id="PRO_5012455776" evidence="1">
    <location>
        <begin position="25"/>
        <end position="419"/>
    </location>
</feature>
<organism evidence="2 3">
    <name type="scientific">Halanaerobium kushneri</name>
    <dbReference type="NCBI Taxonomy" id="56779"/>
    <lineage>
        <taxon>Bacteria</taxon>
        <taxon>Bacillati</taxon>
        <taxon>Bacillota</taxon>
        <taxon>Clostridia</taxon>
        <taxon>Halanaerobiales</taxon>
        <taxon>Halanaerobiaceae</taxon>
        <taxon>Halanaerobium</taxon>
    </lineage>
</organism>
<evidence type="ECO:0000313" key="2">
    <source>
        <dbReference type="EMBL" id="SIQ20931.1"/>
    </source>
</evidence>
<dbReference type="OrthoDB" id="9798191at2"/>
<keyword evidence="3" id="KW-1185">Reference proteome</keyword>
<dbReference type="Gene3D" id="3.40.190.10">
    <property type="entry name" value="Periplasmic binding protein-like II"/>
    <property type="match status" value="2"/>
</dbReference>
<sequence length="419" mass="47409">MSIKKSLILSLALFFVLTLTFSSAAEELVLWHTSFTSEWSGLDETVNFFENNTNLDVSTDYGPPLYRDISQQFIVQAKTGNPDVVEGVLEQMFTYAKAGLIMPLNDFWKGYEDKDQYLDNVMDAVTIDGEIYAIPYNTNVRLLLYRKSIFEEYGLEVPTNWDELVETASYISENVEGMDGFMFTTKEREVRAFQEFMSFYLQLNKSMFDVSGENVKVTATVDQLEEVLNLYDKMFSSGAISMDNRGADWKALDYGYTSGNQAMVTVGPWIWSHRYEDEARAEVIDDTGIAAIPVNKNGTPGTYMEVKPIMINKYTDNPEKAWNLVKEVTNKDFQLLVDSNAGVLSPRKDVMAEPKMADNWWLQGFSKFADTGVALDPISWERPQNAIIGAIQEVIYDEGSPAEIAEKLHQELSDIAANL</sequence>
<dbReference type="InterPro" id="IPR006059">
    <property type="entry name" value="SBP"/>
</dbReference>
<dbReference type="EMBL" id="FTNC01000002">
    <property type="protein sequence ID" value="SIQ20931.1"/>
    <property type="molecule type" value="Genomic_DNA"/>
</dbReference>
<dbReference type="RefSeq" id="WP_076543760.1">
    <property type="nucleotide sequence ID" value="NZ_FTNC01000002.1"/>
</dbReference>
<proteinExistence type="predicted"/>
<dbReference type="STRING" id="56779.SAMN05421834_10286"/>
<gene>
    <name evidence="2" type="ORF">SAMN05421834_10286</name>
</gene>
<dbReference type="PANTHER" id="PTHR43649">
    <property type="entry name" value="ARABINOSE-BINDING PROTEIN-RELATED"/>
    <property type="match status" value="1"/>
</dbReference>